<dbReference type="eggNOG" id="ENOG502S9Y7">
    <property type="taxonomic scope" value="Eukaryota"/>
</dbReference>
<evidence type="ECO:0008006" key="3">
    <source>
        <dbReference type="Google" id="ProtNLM"/>
    </source>
</evidence>
<dbReference type="GeneID" id="19243422"/>
<protein>
    <recommendedName>
        <fullName evidence="3">SnoaL-like domain-containing protein</fullName>
    </recommendedName>
</protein>
<organism evidence="1 2">
    <name type="scientific">Endocarpon pusillum (strain Z07020 / HMAS-L-300199)</name>
    <name type="common">Lichen-forming fungus</name>
    <dbReference type="NCBI Taxonomy" id="1263415"/>
    <lineage>
        <taxon>Eukaryota</taxon>
        <taxon>Fungi</taxon>
        <taxon>Dikarya</taxon>
        <taxon>Ascomycota</taxon>
        <taxon>Pezizomycotina</taxon>
        <taxon>Eurotiomycetes</taxon>
        <taxon>Chaetothyriomycetidae</taxon>
        <taxon>Verrucariales</taxon>
        <taxon>Verrucariaceae</taxon>
        <taxon>Endocarpon</taxon>
    </lineage>
</organism>
<dbReference type="OrthoDB" id="4457531at2759"/>
<dbReference type="InterPro" id="IPR032710">
    <property type="entry name" value="NTF2-like_dom_sf"/>
</dbReference>
<name>U1GPA3_ENDPU</name>
<dbReference type="RefSeq" id="XP_007800584.1">
    <property type="nucleotide sequence ID" value="XM_007802393.1"/>
</dbReference>
<evidence type="ECO:0000313" key="2">
    <source>
        <dbReference type="Proteomes" id="UP000019373"/>
    </source>
</evidence>
<dbReference type="SUPFAM" id="SSF54427">
    <property type="entry name" value="NTF2-like"/>
    <property type="match status" value="1"/>
</dbReference>
<keyword evidence="2" id="KW-1185">Reference proteome</keyword>
<dbReference type="Proteomes" id="UP000019373">
    <property type="component" value="Unassembled WGS sequence"/>
</dbReference>
<dbReference type="EMBL" id="KE720925">
    <property type="protein sequence ID" value="ERF73776.1"/>
    <property type="molecule type" value="Genomic_DNA"/>
</dbReference>
<dbReference type="InterPro" id="IPR009959">
    <property type="entry name" value="Cyclase_SnoaL-like"/>
</dbReference>
<evidence type="ECO:0000313" key="1">
    <source>
        <dbReference type="EMBL" id="ERF73776.1"/>
    </source>
</evidence>
<sequence length="327" mass="36389">MATQQVPSAATANKDPRRALYQSYIDYCNAHDFEAMEKFYTSPININDEPWAPSKVTAQFKPLVEGFPDWHWEIRHFALDGNYLSLHFKVTGTHLGTFQGIAPTGRRVSTTQFTLYHLVDGKYTDVWDLTDIDSLQERHHLSDENPPITDEAKRTIKYDGMKGLQERFGDYYVGGYALGGDTGALVSAASADSLLYKKVKVVLKIHILFATIKVTVVDELRNTKSASQHESLSGYDSLSNRFVLATSLDGSGPQKVLAAAADFASLAQSLGSRVDEKMVQAGLYENEPLTEEICEKLFTSGVVAELLLFPVAQLRDVLVWRTNTDII</sequence>
<dbReference type="GO" id="GO:0030638">
    <property type="term" value="P:polyketide metabolic process"/>
    <property type="evidence" value="ECO:0007669"/>
    <property type="project" value="InterPro"/>
</dbReference>
<proteinExistence type="predicted"/>
<accession>U1GPA3</accession>
<dbReference type="HOGENOM" id="CLU_850001_0_0_1"/>
<dbReference type="AlphaFoldDB" id="U1GPA3"/>
<gene>
    <name evidence="1" type="ORF">EPUS_08574</name>
</gene>
<dbReference type="Pfam" id="PF07366">
    <property type="entry name" value="SnoaL"/>
    <property type="match status" value="1"/>
</dbReference>
<dbReference type="Gene3D" id="3.10.450.50">
    <property type="match status" value="1"/>
</dbReference>
<reference evidence="2" key="1">
    <citation type="journal article" date="2014" name="BMC Genomics">
        <title>Genome characteristics reveal the impact of lichenization on lichen-forming fungus Endocarpon pusillum Hedwig (Verrucariales, Ascomycota).</title>
        <authorList>
            <person name="Wang Y.-Y."/>
            <person name="Liu B."/>
            <person name="Zhang X.-Y."/>
            <person name="Zhou Q.-M."/>
            <person name="Zhang T."/>
            <person name="Li H."/>
            <person name="Yu Y.-F."/>
            <person name="Zhang X.-L."/>
            <person name="Hao X.-Y."/>
            <person name="Wang M."/>
            <person name="Wang L."/>
            <person name="Wei J.-C."/>
        </authorList>
    </citation>
    <scope>NUCLEOTIDE SEQUENCE [LARGE SCALE GENOMIC DNA]</scope>
    <source>
        <strain evidence="2">Z07020 / HMAS-L-300199</strain>
    </source>
</reference>
<dbReference type="PANTHER" id="PTHR38436:SF1">
    <property type="entry name" value="ESTER CYCLASE"/>
    <property type="match status" value="1"/>
</dbReference>
<dbReference type="PANTHER" id="PTHR38436">
    <property type="entry name" value="POLYKETIDE CYCLASE SNOAL-LIKE DOMAIN"/>
    <property type="match status" value="1"/>
</dbReference>